<keyword evidence="2 5" id="KW-0808">Transferase</keyword>
<dbReference type="EMBL" id="FONG01000009">
    <property type="protein sequence ID" value="SFF16318.1"/>
    <property type="molecule type" value="Genomic_DNA"/>
</dbReference>
<dbReference type="Pfam" id="PF01885">
    <property type="entry name" value="PTS_2-RNA"/>
    <property type="match status" value="1"/>
</dbReference>
<keyword evidence="3 5" id="KW-0520">NAD</keyword>
<proteinExistence type="inferred from homology"/>
<dbReference type="InterPro" id="IPR002745">
    <property type="entry name" value="Ptrans_KptA/Tpt1"/>
</dbReference>
<dbReference type="NCBIfam" id="NF002014">
    <property type="entry name" value="PRK00819.1-4"/>
    <property type="match status" value="1"/>
</dbReference>
<gene>
    <name evidence="5" type="primary">kptA</name>
    <name evidence="6" type="ORF">SAMN05216251_10931</name>
</gene>
<dbReference type="RefSeq" id="WP_245796104.1">
    <property type="nucleotide sequence ID" value="NZ_FONG01000009.1"/>
</dbReference>
<sequence>MRNQRNERIMLDEKKTVRTSKFLSMVLRHNPDAVGITLDAAGWVEVDVLLAACAAKGRRISRADLDHVVATNNKKRFAYSEDGRRIRASQGHSVTVELGLEAVEPPEVLYHGTAARTLPLILAEGLRPMSRQDVHLSADRETAVRVGARHGRPVVLVVDARGLAAEGHVFRVSANGVWLTDRVPPERLRQADA</sequence>
<dbReference type="HAMAP" id="MF_00299">
    <property type="entry name" value="KptA"/>
    <property type="match status" value="1"/>
</dbReference>
<evidence type="ECO:0000256" key="3">
    <source>
        <dbReference type="ARBA" id="ARBA00023027"/>
    </source>
</evidence>
<comment type="similarity">
    <text evidence="1 5">Belongs to the KptA/TPT1 family.</text>
</comment>
<protein>
    <recommendedName>
        <fullName evidence="5">Probable RNA 2'-phosphotransferase</fullName>
        <ecNumber evidence="5">2.7.1.-</ecNumber>
    </recommendedName>
</protein>
<dbReference type="PANTHER" id="PTHR12684:SF2">
    <property type="entry name" value="TRNA 2'-PHOSPHOTRANSFERASE 1"/>
    <property type="match status" value="1"/>
</dbReference>
<dbReference type="InterPro" id="IPR042081">
    <property type="entry name" value="RNA_2'-PTrans_C"/>
</dbReference>
<dbReference type="PANTHER" id="PTHR12684">
    <property type="entry name" value="PUTATIVE PHOSPHOTRANSFERASE"/>
    <property type="match status" value="1"/>
</dbReference>
<dbReference type="Gene3D" id="3.20.170.30">
    <property type="match status" value="1"/>
</dbReference>
<dbReference type="AlphaFoldDB" id="A0A1I2GGH6"/>
<evidence type="ECO:0000256" key="2">
    <source>
        <dbReference type="ARBA" id="ARBA00022679"/>
    </source>
</evidence>
<comment type="function">
    <text evidence="4 5">Removes the 2'-phosphate from RNA via an intermediate in which the phosphate is ADP-ribosylated by NAD followed by a presumed transesterification to release the RNA and generate ADP-ribose 1''-2''-cyclic phosphate (APPR&gt;P). May function as an ADP-ribosylase.</text>
</comment>
<dbReference type="GO" id="GO:0000215">
    <property type="term" value="F:tRNA 2'-phosphotransferase activity"/>
    <property type="evidence" value="ECO:0007669"/>
    <property type="project" value="TreeGrafter"/>
</dbReference>
<evidence type="ECO:0000256" key="1">
    <source>
        <dbReference type="ARBA" id="ARBA00009836"/>
    </source>
</evidence>
<reference evidence="7" key="1">
    <citation type="submission" date="2016-10" db="EMBL/GenBank/DDBJ databases">
        <authorList>
            <person name="Varghese N."/>
            <person name="Submissions S."/>
        </authorList>
    </citation>
    <scope>NUCLEOTIDE SEQUENCE [LARGE SCALE GENOMIC DNA]</scope>
    <source>
        <strain evidence="7">CGMCC 4.3510</strain>
    </source>
</reference>
<organism evidence="6 7">
    <name type="scientific">Actinacidiphila alni</name>
    <dbReference type="NCBI Taxonomy" id="380248"/>
    <lineage>
        <taxon>Bacteria</taxon>
        <taxon>Bacillati</taxon>
        <taxon>Actinomycetota</taxon>
        <taxon>Actinomycetes</taxon>
        <taxon>Kitasatosporales</taxon>
        <taxon>Streptomycetaceae</taxon>
        <taxon>Actinacidiphila</taxon>
    </lineage>
</organism>
<evidence type="ECO:0000256" key="5">
    <source>
        <dbReference type="HAMAP-Rule" id="MF_00299"/>
    </source>
</evidence>
<keyword evidence="7" id="KW-1185">Reference proteome</keyword>
<dbReference type="SUPFAM" id="SSF56399">
    <property type="entry name" value="ADP-ribosylation"/>
    <property type="match status" value="1"/>
</dbReference>
<dbReference type="STRING" id="380248.SAMN05216251_10931"/>
<accession>A0A1I2GGH6</accession>
<dbReference type="Proteomes" id="UP000199323">
    <property type="component" value="Unassembled WGS sequence"/>
</dbReference>
<dbReference type="GO" id="GO:0003950">
    <property type="term" value="F:NAD+ poly-ADP-ribosyltransferase activity"/>
    <property type="evidence" value="ECO:0007669"/>
    <property type="project" value="InterPro"/>
</dbReference>
<evidence type="ECO:0000256" key="4">
    <source>
        <dbReference type="ARBA" id="ARBA00025212"/>
    </source>
</evidence>
<name>A0A1I2GGH6_9ACTN</name>
<dbReference type="GO" id="GO:0006388">
    <property type="term" value="P:tRNA splicing, via endonucleolytic cleavage and ligation"/>
    <property type="evidence" value="ECO:0007669"/>
    <property type="project" value="UniProtKB-UniRule"/>
</dbReference>
<dbReference type="InterPro" id="IPR022928">
    <property type="entry name" value="RNA_2'-PTrans_KptA"/>
</dbReference>
<dbReference type="InterPro" id="IPR042080">
    <property type="entry name" value="RNA_2'-PTrans_N"/>
</dbReference>
<evidence type="ECO:0000313" key="6">
    <source>
        <dbReference type="EMBL" id="SFF16318.1"/>
    </source>
</evidence>
<dbReference type="Gene3D" id="1.10.10.970">
    <property type="entry name" value="RNA 2'-phosphotransferase, Tpt1/KptA family, N-terminal domain"/>
    <property type="match status" value="1"/>
</dbReference>
<evidence type="ECO:0000313" key="7">
    <source>
        <dbReference type="Proteomes" id="UP000199323"/>
    </source>
</evidence>
<dbReference type="EC" id="2.7.1.-" evidence="5"/>